<feature type="compositionally biased region" description="Low complexity" evidence="1">
    <location>
        <begin position="247"/>
        <end position="259"/>
    </location>
</feature>
<accession>A0ABR1T9Y5</accession>
<organism evidence="2 3">
    <name type="scientific">Apiospora rasikravindrae</name>
    <dbReference type="NCBI Taxonomy" id="990691"/>
    <lineage>
        <taxon>Eukaryota</taxon>
        <taxon>Fungi</taxon>
        <taxon>Dikarya</taxon>
        <taxon>Ascomycota</taxon>
        <taxon>Pezizomycotina</taxon>
        <taxon>Sordariomycetes</taxon>
        <taxon>Xylariomycetidae</taxon>
        <taxon>Amphisphaeriales</taxon>
        <taxon>Apiosporaceae</taxon>
        <taxon>Apiospora</taxon>
    </lineage>
</organism>
<proteinExistence type="predicted"/>
<feature type="compositionally biased region" description="Basic and acidic residues" evidence="1">
    <location>
        <begin position="263"/>
        <end position="272"/>
    </location>
</feature>
<sequence length="569" mass="59591">MFKFGIVEPEQCFLAPGHGHIESAGFRYVDVYDGYGAVVGQRPCMRFVPAGTSSDDGTSYQPLRQGAGFDPITTIPEVESESETPHEFADQTQRVDEALVNYRTSHPSVPGRGRRTQSTDATGGSESGSRSSSQVATSAKRSSSMPVEAERSEVKREEESETAEELIEATQEDPGKASAVVVQSPTVTSPKVFTMDPSLPPFYPQKRPGTPSSWAGLVTQDKGKGKEVIAQPPSSLSDIGSRAPTRASSPGAPGTPGTPVHRSATEKTTDLKQRRRGGSASSSQRSRSHAESPLKRSASAHAAPSTPASKENGKEVAATTRSPVKETPREQEGKASTSAATQDVTPSSPALSSDTAATTTAPSTETRSPSVHRLALTEPSEFPALQAIAGPSTPSSAEPERPALRSWASILGHKKKTAQKPQPPQPQQSQQQQQQKPQGAYGAKDKTGIQKPSQGAVTIGRSYAMEPAKPPQPEADTVQVPKTRPAADDNPPLPGTSSTAQSTNDGAAGATATKPIRSYSAALASGGGGSSSKGPVKMPAKTAKSDNIDWPAPPPSWGRRRPSAAEGRK</sequence>
<feature type="compositionally biased region" description="Low complexity" evidence="1">
    <location>
        <begin position="427"/>
        <end position="438"/>
    </location>
</feature>
<gene>
    <name evidence="2" type="ORF">PG993_005851</name>
</gene>
<reference evidence="2 3" key="1">
    <citation type="submission" date="2023-01" db="EMBL/GenBank/DDBJ databases">
        <title>Analysis of 21 Apiospora genomes using comparative genomics revels a genus with tremendous synthesis potential of carbohydrate active enzymes and secondary metabolites.</title>
        <authorList>
            <person name="Sorensen T."/>
        </authorList>
    </citation>
    <scope>NUCLEOTIDE SEQUENCE [LARGE SCALE GENOMIC DNA]</scope>
    <source>
        <strain evidence="2 3">CBS 33761</strain>
    </source>
</reference>
<feature type="compositionally biased region" description="Basic and acidic residues" evidence="1">
    <location>
        <begin position="148"/>
        <end position="158"/>
    </location>
</feature>
<feature type="compositionally biased region" description="Low complexity" evidence="1">
    <location>
        <begin position="345"/>
        <end position="369"/>
    </location>
</feature>
<name>A0ABR1T9Y5_9PEZI</name>
<feature type="compositionally biased region" description="Polar residues" evidence="1">
    <location>
        <begin position="134"/>
        <end position="145"/>
    </location>
</feature>
<feature type="compositionally biased region" description="Low complexity" evidence="1">
    <location>
        <begin position="123"/>
        <end position="133"/>
    </location>
</feature>
<feature type="compositionally biased region" description="Polar residues" evidence="1">
    <location>
        <begin position="334"/>
        <end position="344"/>
    </location>
</feature>
<keyword evidence="3" id="KW-1185">Reference proteome</keyword>
<protein>
    <submittedName>
        <fullName evidence="2">Uncharacterized protein</fullName>
    </submittedName>
</protein>
<feature type="compositionally biased region" description="Polar residues" evidence="1">
    <location>
        <begin position="495"/>
        <end position="505"/>
    </location>
</feature>
<feature type="compositionally biased region" description="Acidic residues" evidence="1">
    <location>
        <begin position="159"/>
        <end position="171"/>
    </location>
</feature>
<comment type="caution">
    <text evidence="2">The sequence shown here is derived from an EMBL/GenBank/DDBJ whole genome shotgun (WGS) entry which is preliminary data.</text>
</comment>
<evidence type="ECO:0000256" key="1">
    <source>
        <dbReference type="SAM" id="MobiDB-lite"/>
    </source>
</evidence>
<dbReference type="EMBL" id="JAQQWK010000004">
    <property type="protein sequence ID" value="KAK8043421.1"/>
    <property type="molecule type" value="Genomic_DNA"/>
</dbReference>
<evidence type="ECO:0000313" key="2">
    <source>
        <dbReference type="EMBL" id="KAK8043421.1"/>
    </source>
</evidence>
<feature type="region of interest" description="Disordered" evidence="1">
    <location>
        <begin position="103"/>
        <end position="569"/>
    </location>
</feature>
<feature type="compositionally biased region" description="Low complexity" evidence="1">
    <location>
        <begin position="297"/>
        <end position="309"/>
    </location>
</feature>
<dbReference type="Proteomes" id="UP001444661">
    <property type="component" value="Unassembled WGS sequence"/>
</dbReference>
<feature type="compositionally biased region" description="Basic and acidic residues" evidence="1">
    <location>
        <begin position="323"/>
        <end position="333"/>
    </location>
</feature>
<feature type="compositionally biased region" description="Polar residues" evidence="1">
    <location>
        <begin position="181"/>
        <end position="191"/>
    </location>
</feature>
<evidence type="ECO:0000313" key="3">
    <source>
        <dbReference type="Proteomes" id="UP001444661"/>
    </source>
</evidence>